<comment type="catalytic activity">
    <reaction evidence="1">
        <text>S-ubiquitinyl-[E2 ubiquitin-conjugating enzyme]-L-cysteine + [acceptor protein]-L-lysine = [E2 ubiquitin-conjugating enzyme]-L-cysteine + N(6)-ubiquitinyl-[acceptor protein]-L-lysine.</text>
        <dbReference type="EC" id="2.3.2.27"/>
    </reaction>
</comment>
<organism evidence="9 10">
    <name type="scientific">Taxus chinensis</name>
    <name type="common">Chinese yew</name>
    <name type="synonym">Taxus wallichiana var. chinensis</name>
    <dbReference type="NCBI Taxonomy" id="29808"/>
    <lineage>
        <taxon>Eukaryota</taxon>
        <taxon>Viridiplantae</taxon>
        <taxon>Streptophyta</taxon>
        <taxon>Embryophyta</taxon>
        <taxon>Tracheophyta</taxon>
        <taxon>Spermatophyta</taxon>
        <taxon>Pinopsida</taxon>
        <taxon>Pinidae</taxon>
        <taxon>Conifers II</taxon>
        <taxon>Cupressales</taxon>
        <taxon>Taxaceae</taxon>
        <taxon>Taxus</taxon>
    </lineage>
</organism>
<gene>
    <name evidence="9" type="ORF">KI387_037830</name>
</gene>
<keyword evidence="5" id="KW-0862">Zinc</keyword>
<evidence type="ECO:0000259" key="8">
    <source>
        <dbReference type="Pfam" id="PF17123"/>
    </source>
</evidence>
<dbReference type="Proteomes" id="UP000824469">
    <property type="component" value="Unassembled WGS sequence"/>
</dbReference>
<comment type="caution">
    <text evidence="9">The sequence shown here is derived from an EMBL/GenBank/DDBJ whole genome shotgun (WGS) entry which is preliminary data.</text>
</comment>
<dbReference type="SUPFAM" id="SSF57850">
    <property type="entry name" value="RING/U-box"/>
    <property type="match status" value="1"/>
</dbReference>
<evidence type="ECO:0000256" key="6">
    <source>
        <dbReference type="ARBA" id="ARBA00024209"/>
    </source>
</evidence>
<dbReference type="EMBL" id="JAHRHJ020000007">
    <property type="protein sequence ID" value="KAH9309919.1"/>
    <property type="molecule type" value="Genomic_DNA"/>
</dbReference>
<evidence type="ECO:0000313" key="10">
    <source>
        <dbReference type="Proteomes" id="UP000824469"/>
    </source>
</evidence>
<evidence type="ECO:0000256" key="3">
    <source>
        <dbReference type="ARBA" id="ARBA00022723"/>
    </source>
</evidence>
<feature type="non-terminal residue" evidence="9">
    <location>
        <position position="1"/>
    </location>
</feature>
<evidence type="ECO:0000256" key="4">
    <source>
        <dbReference type="ARBA" id="ARBA00022771"/>
    </source>
</evidence>
<dbReference type="AlphaFoldDB" id="A0AA38KWH6"/>
<dbReference type="GO" id="GO:0061630">
    <property type="term" value="F:ubiquitin protein ligase activity"/>
    <property type="evidence" value="ECO:0007669"/>
    <property type="project" value="UniProtKB-EC"/>
</dbReference>
<evidence type="ECO:0000256" key="7">
    <source>
        <dbReference type="SAM" id="Phobius"/>
    </source>
</evidence>
<dbReference type="EC" id="2.3.2.27" evidence="2"/>
<feature type="transmembrane region" description="Helical" evidence="7">
    <location>
        <begin position="55"/>
        <end position="74"/>
    </location>
</feature>
<keyword evidence="7" id="KW-0472">Membrane</keyword>
<dbReference type="PANTHER" id="PTHR14155:SF627">
    <property type="entry name" value="OS06G0192800 PROTEIN"/>
    <property type="match status" value="1"/>
</dbReference>
<dbReference type="InterPro" id="IPR013083">
    <property type="entry name" value="Znf_RING/FYVE/PHD"/>
</dbReference>
<keyword evidence="3" id="KW-0479">Metal-binding</keyword>
<evidence type="ECO:0000256" key="5">
    <source>
        <dbReference type="ARBA" id="ARBA00022833"/>
    </source>
</evidence>
<sequence>MLLSNCTPQYLPTNSMHKHHSLHIPGYPLNHAEMSENQEEDISGCAPCIKHRHNAAIASLCMLFIITVVGYYFYFRRYSIIYHSQNSEDGHKHYDWSGIMLMAAVTSLCMVFIVSITVYCVYFRPYANTTTHGRLRIPSRGQGLRRAMVDALPVFVYKPECFKDGLHCAVCLCDFQENENGRMLPSCNHSFHVERSLDDVVPTVSVEDRDHVQATERHAAWLKMIFSQFFFTVYVSTKL</sequence>
<reference evidence="9 10" key="1">
    <citation type="journal article" date="2021" name="Nat. Plants">
        <title>The Taxus genome provides insights into paclitaxel biosynthesis.</title>
        <authorList>
            <person name="Xiong X."/>
            <person name="Gou J."/>
            <person name="Liao Q."/>
            <person name="Li Y."/>
            <person name="Zhou Q."/>
            <person name="Bi G."/>
            <person name="Li C."/>
            <person name="Du R."/>
            <person name="Wang X."/>
            <person name="Sun T."/>
            <person name="Guo L."/>
            <person name="Liang H."/>
            <person name="Lu P."/>
            <person name="Wu Y."/>
            <person name="Zhang Z."/>
            <person name="Ro D.K."/>
            <person name="Shang Y."/>
            <person name="Huang S."/>
            <person name="Yan J."/>
        </authorList>
    </citation>
    <scope>NUCLEOTIDE SEQUENCE [LARGE SCALE GENOMIC DNA]</scope>
    <source>
        <strain evidence="9">Ta-2019</strain>
    </source>
</reference>
<feature type="transmembrane region" description="Helical" evidence="7">
    <location>
        <begin position="94"/>
        <end position="122"/>
    </location>
</feature>
<proteinExistence type="inferred from homology"/>
<dbReference type="GO" id="GO:0008270">
    <property type="term" value="F:zinc ion binding"/>
    <property type="evidence" value="ECO:0007669"/>
    <property type="project" value="UniProtKB-KW"/>
</dbReference>
<keyword evidence="7" id="KW-0812">Transmembrane</keyword>
<dbReference type="PANTHER" id="PTHR14155">
    <property type="entry name" value="RING FINGER DOMAIN-CONTAINING"/>
    <property type="match status" value="1"/>
</dbReference>
<dbReference type="Gene3D" id="3.30.40.10">
    <property type="entry name" value="Zinc/RING finger domain, C3HC4 (zinc finger)"/>
    <property type="match status" value="1"/>
</dbReference>
<dbReference type="InterPro" id="IPR053238">
    <property type="entry name" value="RING-H2_zinc_finger"/>
</dbReference>
<dbReference type="InterPro" id="IPR001841">
    <property type="entry name" value="Znf_RING"/>
</dbReference>
<dbReference type="Pfam" id="PF17123">
    <property type="entry name" value="zf-RING_11"/>
    <property type="match status" value="1"/>
</dbReference>
<accession>A0AA38KWH6</accession>
<evidence type="ECO:0000256" key="2">
    <source>
        <dbReference type="ARBA" id="ARBA00012483"/>
    </source>
</evidence>
<protein>
    <recommendedName>
        <fullName evidence="2">RING-type E3 ubiquitin transferase</fullName>
        <ecNumber evidence="2">2.3.2.27</ecNumber>
    </recommendedName>
</protein>
<evidence type="ECO:0000256" key="1">
    <source>
        <dbReference type="ARBA" id="ARBA00000900"/>
    </source>
</evidence>
<evidence type="ECO:0000313" key="9">
    <source>
        <dbReference type="EMBL" id="KAH9309919.1"/>
    </source>
</evidence>
<keyword evidence="10" id="KW-1185">Reference proteome</keyword>
<keyword evidence="7" id="KW-1133">Transmembrane helix</keyword>
<name>A0AA38KWH6_TAXCH</name>
<feature type="domain" description="RING-type" evidence="8">
    <location>
        <begin position="168"/>
        <end position="193"/>
    </location>
</feature>
<keyword evidence="4" id="KW-0863">Zinc-finger</keyword>
<comment type="similarity">
    <text evidence="6">Belongs to the RING-type zinc finger family. ATL subfamily.</text>
</comment>